<keyword evidence="2" id="KW-1185">Reference proteome</keyword>
<accession>A0A4S4BNJ6</accession>
<comment type="caution">
    <text evidence="1">The sequence shown here is derived from an EMBL/GenBank/DDBJ whole genome shotgun (WGS) entry which is preliminary data.</text>
</comment>
<dbReference type="EMBL" id="SSOB01000026">
    <property type="protein sequence ID" value="THF76256.1"/>
    <property type="molecule type" value="Genomic_DNA"/>
</dbReference>
<reference evidence="1 2" key="1">
    <citation type="submission" date="2019-04" db="EMBL/GenBank/DDBJ databases">
        <title>Cohnella sp. nov. isolated from preserved vegetables.</title>
        <authorList>
            <person name="Lin S.-Y."/>
            <person name="Hung M.-H."/>
            <person name="Young C.-C."/>
        </authorList>
    </citation>
    <scope>NUCLEOTIDE SEQUENCE [LARGE SCALE GENOMIC DNA]</scope>
    <source>
        <strain evidence="1 2">CC-MHH1044</strain>
    </source>
</reference>
<evidence type="ECO:0000313" key="2">
    <source>
        <dbReference type="Proteomes" id="UP000310636"/>
    </source>
</evidence>
<protein>
    <submittedName>
        <fullName evidence="1">Uncharacterized protein</fullName>
    </submittedName>
</protein>
<name>A0A4S4BNJ6_9BACL</name>
<sequence length="106" mass="12257">MARWRDGEMARWRDGENNGTAASAFYVIFHIRDALERGFLVVLCGFSHISFTHRGRSRYKCDFSHKTVASGLTTRFICEKSHSFGPRLRNKLFPPCRLGRNVANYE</sequence>
<gene>
    <name evidence="1" type="ORF">E6C55_19720</name>
</gene>
<dbReference type="AlphaFoldDB" id="A0A4S4BNJ6"/>
<dbReference type="Proteomes" id="UP000310636">
    <property type="component" value="Unassembled WGS sequence"/>
</dbReference>
<proteinExistence type="predicted"/>
<evidence type="ECO:0000313" key="1">
    <source>
        <dbReference type="EMBL" id="THF76256.1"/>
    </source>
</evidence>
<organism evidence="1 2">
    <name type="scientific">Cohnella fermenti</name>
    <dbReference type="NCBI Taxonomy" id="2565925"/>
    <lineage>
        <taxon>Bacteria</taxon>
        <taxon>Bacillati</taxon>
        <taxon>Bacillota</taxon>
        <taxon>Bacilli</taxon>
        <taxon>Bacillales</taxon>
        <taxon>Paenibacillaceae</taxon>
        <taxon>Cohnella</taxon>
    </lineage>
</organism>